<organism evidence="2 3">
    <name type="scientific">Solanum commersonii</name>
    <name type="common">Commerson's wild potato</name>
    <name type="synonym">Commerson's nightshade</name>
    <dbReference type="NCBI Taxonomy" id="4109"/>
    <lineage>
        <taxon>Eukaryota</taxon>
        <taxon>Viridiplantae</taxon>
        <taxon>Streptophyta</taxon>
        <taxon>Embryophyta</taxon>
        <taxon>Tracheophyta</taxon>
        <taxon>Spermatophyta</taxon>
        <taxon>Magnoliopsida</taxon>
        <taxon>eudicotyledons</taxon>
        <taxon>Gunneridae</taxon>
        <taxon>Pentapetalae</taxon>
        <taxon>asterids</taxon>
        <taxon>lamiids</taxon>
        <taxon>Solanales</taxon>
        <taxon>Solanaceae</taxon>
        <taxon>Solanoideae</taxon>
        <taxon>Solaneae</taxon>
        <taxon>Solanum</taxon>
    </lineage>
</organism>
<feature type="compositionally biased region" description="Basic residues" evidence="1">
    <location>
        <begin position="65"/>
        <end position="78"/>
    </location>
</feature>
<keyword evidence="3" id="KW-1185">Reference proteome</keyword>
<name>A0A9J5Y5T8_SOLCO</name>
<comment type="caution">
    <text evidence="2">The sequence shown here is derived from an EMBL/GenBank/DDBJ whole genome shotgun (WGS) entry which is preliminary data.</text>
</comment>
<dbReference type="Proteomes" id="UP000824120">
    <property type="component" value="Chromosome 7"/>
</dbReference>
<proteinExistence type="predicted"/>
<gene>
    <name evidence="2" type="ORF">H5410_036773</name>
</gene>
<feature type="region of interest" description="Disordered" evidence="1">
    <location>
        <begin position="61"/>
        <end position="109"/>
    </location>
</feature>
<evidence type="ECO:0000256" key="1">
    <source>
        <dbReference type="SAM" id="MobiDB-lite"/>
    </source>
</evidence>
<sequence length="145" mass="16058">MHCSPELKTLLYLAFHRVMDRSQLTSSNEPKLDGHKPQSINLSNCARIKITLLPSKPVLSNSASKWKHEHLGAKRNKKAEKNEEAEEQSALRRIVPQSSTIPPNGPECKDVVGKHSTMIRQKKGESPVHSADSTNLAELSACTNL</sequence>
<protein>
    <submittedName>
        <fullName evidence="2">Uncharacterized protein</fullName>
    </submittedName>
</protein>
<dbReference type="EMBL" id="JACXVP010000007">
    <property type="protein sequence ID" value="KAG5595541.1"/>
    <property type="molecule type" value="Genomic_DNA"/>
</dbReference>
<dbReference type="AlphaFoldDB" id="A0A9J5Y5T8"/>
<evidence type="ECO:0000313" key="3">
    <source>
        <dbReference type="Proteomes" id="UP000824120"/>
    </source>
</evidence>
<accession>A0A9J5Y5T8</accession>
<reference evidence="2 3" key="1">
    <citation type="submission" date="2020-09" db="EMBL/GenBank/DDBJ databases">
        <title>De no assembly of potato wild relative species, Solanum commersonii.</title>
        <authorList>
            <person name="Cho K."/>
        </authorList>
    </citation>
    <scope>NUCLEOTIDE SEQUENCE [LARGE SCALE GENOMIC DNA]</scope>
    <source>
        <strain evidence="2">LZ3.2</strain>
        <tissue evidence="2">Leaf</tissue>
    </source>
</reference>
<evidence type="ECO:0000313" key="2">
    <source>
        <dbReference type="EMBL" id="KAG5595541.1"/>
    </source>
</evidence>